<dbReference type="EC" id="6.-.-.-" evidence="2"/>
<organism evidence="5 6">
    <name type="scientific">Owenweeksia hongkongensis (strain DSM 17368 / CIP 108786 / JCM 12287 / NRRL B-23963 / UST20020801)</name>
    <dbReference type="NCBI Taxonomy" id="926562"/>
    <lineage>
        <taxon>Bacteria</taxon>
        <taxon>Pseudomonadati</taxon>
        <taxon>Bacteroidota</taxon>
        <taxon>Flavobacteriia</taxon>
        <taxon>Flavobacteriales</taxon>
        <taxon>Owenweeksiaceae</taxon>
        <taxon>Owenweeksia</taxon>
    </lineage>
</organism>
<dbReference type="PIRSF" id="PIRSF012535">
    <property type="entry name" value="UCP012535"/>
    <property type="match status" value="1"/>
</dbReference>
<protein>
    <recommendedName>
        <fullName evidence="2">Putative cysteine ligase BshC</fullName>
        <ecNumber evidence="2">6.-.-.-</ecNumber>
    </recommendedName>
</protein>
<sequence length="546" mass="63639">MPHFLLLLSMDDTHCLNYRNTRYFSKLICDYLDQDPTLKPFYNRFPNLENFKDQIEEKSSFTPEGRKVLVEALLEQYSDLGKSADTSKTLENIQLLADGKTFTVTTGHQLNLFTGPLYFLYKIVSTINLSRELKKAYPENNFVPVYWMATEDHDFEEINFINLFGGRLRWNKESGGPVGRFSTEGIEPLIKELNEHLGPGTFAKKFCELLKTAYSEGRNLAEATRYLVHRLFGEHGLVIVDGDSSKLKTLMQPLFKDELLKSASHDFVSKTTSKLEEVYFQQVHPRDINLFYIKDGLRERIGKRDGRWYVLNTKLEFSQEEILKELNDNPERFSPNVILRPLYQEVILPNLAYIGGGGELAYWFQLKDMFDAFKIPFPMLMLRNSALWVPAKEKSKLEEMGLKVSDLFYPLHEVKKNYVSEHAPVDVELDPYQQKLQQMFDELEDVANLTDKSMLGAVNAQRQKQLNGLDNLKKKLIRAEKRRQSDQMEKLERVYFALFPKGSLQERHDNLSVYFSEYGSAFIEQFFESLDPLDYRFRVITEKELV</sequence>
<dbReference type="Pfam" id="PF10079">
    <property type="entry name" value="Rossmann-like_BshC"/>
    <property type="match status" value="1"/>
</dbReference>
<dbReference type="HAMAP" id="MF_01867">
    <property type="entry name" value="BshC"/>
    <property type="match status" value="1"/>
</dbReference>
<dbReference type="PATRIC" id="fig|926562.3.peg.799"/>
<evidence type="ECO:0000256" key="1">
    <source>
        <dbReference type="ARBA" id="ARBA00022598"/>
    </source>
</evidence>
<evidence type="ECO:0000259" key="3">
    <source>
        <dbReference type="Pfam" id="PF10079"/>
    </source>
</evidence>
<dbReference type="RefSeq" id="WP_014201157.1">
    <property type="nucleotide sequence ID" value="NC_016599.1"/>
</dbReference>
<feature type="domain" description="Bacillithiol biosynthesis BshC N-terminal Rossmann-like" evidence="3">
    <location>
        <begin position="13"/>
        <end position="384"/>
    </location>
</feature>
<reference evidence="5 6" key="1">
    <citation type="journal article" date="2012" name="Stand. Genomic Sci.">
        <title>Genome sequence of the orange-pigmented seawater bacterium Owenweeksia hongkongensis type strain (UST20020801(T)).</title>
        <authorList>
            <person name="Riedel T."/>
            <person name="Held B."/>
            <person name="Nolan M."/>
            <person name="Lucas S."/>
            <person name="Lapidus A."/>
            <person name="Tice H."/>
            <person name="Del Rio T.G."/>
            <person name="Cheng J.F."/>
            <person name="Han C."/>
            <person name="Tapia R."/>
            <person name="Goodwin L.A."/>
            <person name="Pitluck S."/>
            <person name="Liolios K."/>
            <person name="Mavromatis K."/>
            <person name="Pagani I."/>
            <person name="Ivanova N."/>
            <person name="Mikhailova N."/>
            <person name="Pati A."/>
            <person name="Chen A."/>
            <person name="Palaniappan K."/>
            <person name="Rohde M."/>
            <person name="Tindall B.J."/>
            <person name="Detter J.C."/>
            <person name="Goker M."/>
            <person name="Woyke T."/>
            <person name="Bristow J."/>
            <person name="Eisen J.A."/>
            <person name="Markowitz V."/>
            <person name="Hugenholtz P."/>
            <person name="Klenk H.P."/>
            <person name="Kyrpides N.C."/>
        </authorList>
    </citation>
    <scope>NUCLEOTIDE SEQUENCE</scope>
    <source>
        <strain evidence="6">DSM 17368 / JCM 12287 / NRRL B-23963</strain>
    </source>
</reference>
<evidence type="ECO:0000256" key="2">
    <source>
        <dbReference type="HAMAP-Rule" id="MF_01867"/>
    </source>
</evidence>
<dbReference type="KEGG" id="oho:Oweho_0783"/>
<name>G8R246_OWEHD</name>
<dbReference type="GO" id="GO:0016874">
    <property type="term" value="F:ligase activity"/>
    <property type="evidence" value="ECO:0007669"/>
    <property type="project" value="UniProtKB-UniRule"/>
</dbReference>
<dbReference type="eggNOG" id="COG4365">
    <property type="taxonomic scope" value="Bacteria"/>
</dbReference>
<feature type="coiled-coil region" evidence="2">
    <location>
        <begin position="462"/>
        <end position="494"/>
    </location>
</feature>
<accession>G8R246</accession>
<dbReference type="Proteomes" id="UP000005631">
    <property type="component" value="Chromosome"/>
</dbReference>
<dbReference type="AlphaFoldDB" id="G8R246"/>
<dbReference type="NCBIfam" id="TIGR03998">
    <property type="entry name" value="thiol_BshC"/>
    <property type="match status" value="1"/>
</dbReference>
<proteinExistence type="inferred from homology"/>
<dbReference type="InterPro" id="IPR055398">
    <property type="entry name" value="Rossmann-like_BshC"/>
</dbReference>
<feature type="domain" description="Bacillithiol biosynthesis BshC C-terminal coiled-coil" evidence="4">
    <location>
        <begin position="387"/>
        <end position="541"/>
    </location>
</feature>
<dbReference type="STRING" id="926562.Oweho_0783"/>
<keyword evidence="2" id="KW-0175">Coiled coil</keyword>
<gene>
    <name evidence="2" type="primary">bshC</name>
    <name evidence="5" type="ordered locus">Oweho_0783</name>
</gene>
<evidence type="ECO:0000313" key="5">
    <source>
        <dbReference type="EMBL" id="AEV31796.1"/>
    </source>
</evidence>
<comment type="similarity">
    <text evidence="2">Belongs to the BshC family.</text>
</comment>
<dbReference type="InterPro" id="IPR055399">
    <property type="entry name" value="CC_BshC"/>
</dbReference>
<keyword evidence="1 2" id="KW-0436">Ligase</keyword>
<dbReference type="EMBL" id="CP003156">
    <property type="protein sequence ID" value="AEV31796.1"/>
    <property type="molecule type" value="Genomic_DNA"/>
</dbReference>
<evidence type="ECO:0000313" key="6">
    <source>
        <dbReference type="Proteomes" id="UP000005631"/>
    </source>
</evidence>
<dbReference type="Pfam" id="PF24850">
    <property type="entry name" value="CC_BshC"/>
    <property type="match status" value="1"/>
</dbReference>
<dbReference type="HOGENOM" id="CLU_022249_2_0_10"/>
<evidence type="ECO:0000259" key="4">
    <source>
        <dbReference type="Pfam" id="PF24850"/>
    </source>
</evidence>
<dbReference type="InterPro" id="IPR011199">
    <property type="entry name" value="Bacillithiol_biosynth_BshC"/>
</dbReference>
<keyword evidence="6" id="KW-1185">Reference proteome</keyword>